<evidence type="ECO:0000256" key="2">
    <source>
        <dbReference type="ARBA" id="ARBA00004496"/>
    </source>
</evidence>
<dbReference type="InterPro" id="IPR008854">
    <property type="entry name" value="TPMT"/>
</dbReference>
<feature type="binding site" evidence="9">
    <location>
        <position position="45"/>
    </location>
    <ligand>
        <name>S-adenosyl-L-methionine</name>
        <dbReference type="ChEBI" id="CHEBI:59789"/>
    </ligand>
</feature>
<dbReference type="PANTHER" id="PTHR10259">
    <property type="entry name" value="THIOPURINE S-METHYLTRANSFERASE"/>
    <property type="match status" value="1"/>
</dbReference>
<comment type="similarity">
    <text evidence="3 9">Belongs to the class I-like SAM-binding methyltransferase superfamily. TPMT family.</text>
</comment>
<dbReference type="HAMAP" id="MF_00812">
    <property type="entry name" value="Thiopur_methtran"/>
    <property type="match status" value="1"/>
</dbReference>
<feature type="binding site" evidence="9">
    <location>
        <position position="10"/>
    </location>
    <ligand>
        <name>S-adenosyl-L-methionine</name>
        <dbReference type="ChEBI" id="CHEBI:59789"/>
    </ligand>
</feature>
<dbReference type="EC" id="2.1.1.67" evidence="4 9"/>
<accession>A0A4R5U4M6</accession>
<dbReference type="InterPro" id="IPR025835">
    <property type="entry name" value="Thiopurine_S-MeTrfase"/>
</dbReference>
<dbReference type="GO" id="GO:0005737">
    <property type="term" value="C:cytoplasm"/>
    <property type="evidence" value="ECO:0007669"/>
    <property type="project" value="UniProtKB-SubCell"/>
</dbReference>
<sequence length="219" mass="24825">MQPDFWQQRWREGRIGFHQARPSPLLEAHWESLQLAPGSRVFVPLCGKSLDMPWLASRGHRVLGVELSQLAVDQFFSEHGLVPDVHESRLGLHHVADAIEIIRGDAFALDAATLSDCGGVFDRAALIALPPDLRERYALALHARLPIGCRGLLVTLEYPQHQKDGPPFSVQQDEVMRVYGRDWQVELLERRDILQREASFLDEGITTLHTCAYRLHKQA</sequence>
<dbReference type="GO" id="GO:0010038">
    <property type="term" value="P:response to metal ion"/>
    <property type="evidence" value="ECO:0007669"/>
    <property type="project" value="InterPro"/>
</dbReference>
<dbReference type="RefSeq" id="WP_133320531.1">
    <property type="nucleotide sequence ID" value="NZ_SMTF01000001.1"/>
</dbReference>
<evidence type="ECO:0000313" key="10">
    <source>
        <dbReference type="EMBL" id="TDK28710.1"/>
    </source>
</evidence>
<gene>
    <name evidence="9" type="primary">tpm</name>
    <name evidence="10" type="ORF">E2F46_02290</name>
</gene>
<keyword evidence="5 9" id="KW-0963">Cytoplasm</keyword>
<dbReference type="InterPro" id="IPR029063">
    <property type="entry name" value="SAM-dependent_MTases_sf"/>
</dbReference>
<keyword evidence="11" id="KW-1185">Reference proteome</keyword>
<evidence type="ECO:0000256" key="1">
    <source>
        <dbReference type="ARBA" id="ARBA00000903"/>
    </source>
</evidence>
<dbReference type="Pfam" id="PF05724">
    <property type="entry name" value="TPMT"/>
    <property type="match status" value="1"/>
</dbReference>
<evidence type="ECO:0000256" key="5">
    <source>
        <dbReference type="ARBA" id="ARBA00022490"/>
    </source>
</evidence>
<protein>
    <recommendedName>
        <fullName evidence="4 9">Thiopurine S-methyltransferase</fullName>
        <ecNumber evidence="4 9">2.1.1.67</ecNumber>
    </recommendedName>
    <alternativeName>
        <fullName evidence="9">Thiopurine methyltransferase</fullName>
    </alternativeName>
</protein>
<keyword evidence="6 9" id="KW-0489">Methyltransferase</keyword>
<keyword evidence="8 9" id="KW-0949">S-adenosyl-L-methionine</keyword>
<evidence type="ECO:0000256" key="7">
    <source>
        <dbReference type="ARBA" id="ARBA00022679"/>
    </source>
</evidence>
<dbReference type="SUPFAM" id="SSF53335">
    <property type="entry name" value="S-adenosyl-L-methionine-dependent methyltransferases"/>
    <property type="match status" value="1"/>
</dbReference>
<reference evidence="10 11" key="1">
    <citation type="submission" date="2019-03" db="EMBL/GenBank/DDBJ databases">
        <title>Luteimonas zhaokaii sp.nov., isolated from the rectal contents of Plateau pika in Yushu, Qinghai Province, China.</title>
        <authorList>
            <person name="Zhang G."/>
        </authorList>
    </citation>
    <scope>NUCLEOTIDE SEQUENCE [LARGE SCALE GENOMIC DNA]</scope>
    <source>
        <strain evidence="10 11">B9</strain>
    </source>
</reference>
<dbReference type="Gene3D" id="3.40.50.150">
    <property type="entry name" value="Vaccinia Virus protein VP39"/>
    <property type="match status" value="1"/>
</dbReference>
<dbReference type="AlphaFoldDB" id="A0A4R5U4M6"/>
<keyword evidence="7 9" id="KW-0808">Transferase</keyword>
<evidence type="ECO:0000256" key="4">
    <source>
        <dbReference type="ARBA" id="ARBA00011905"/>
    </source>
</evidence>
<evidence type="ECO:0000256" key="3">
    <source>
        <dbReference type="ARBA" id="ARBA00008145"/>
    </source>
</evidence>
<proteinExistence type="inferred from homology"/>
<dbReference type="PROSITE" id="PS51585">
    <property type="entry name" value="SAM_MT_TPMT"/>
    <property type="match status" value="1"/>
</dbReference>
<evidence type="ECO:0000313" key="11">
    <source>
        <dbReference type="Proteomes" id="UP000294796"/>
    </source>
</evidence>
<dbReference type="EMBL" id="SMTF01000001">
    <property type="protein sequence ID" value="TDK28710.1"/>
    <property type="molecule type" value="Genomic_DNA"/>
</dbReference>
<dbReference type="OrthoDB" id="9778208at2"/>
<dbReference type="GO" id="GO:0032259">
    <property type="term" value="P:methylation"/>
    <property type="evidence" value="ECO:0007669"/>
    <property type="project" value="UniProtKB-KW"/>
</dbReference>
<name>A0A4R5U4M6_9GAMM</name>
<dbReference type="InterPro" id="IPR022474">
    <property type="entry name" value="Thiopur_S-MeTfrase_Se/Te_detox"/>
</dbReference>
<comment type="caution">
    <text evidence="10">The sequence shown here is derived from an EMBL/GenBank/DDBJ whole genome shotgun (WGS) entry which is preliminary data.</text>
</comment>
<feature type="binding site" evidence="9">
    <location>
        <position position="66"/>
    </location>
    <ligand>
        <name>S-adenosyl-L-methionine</name>
        <dbReference type="ChEBI" id="CHEBI:59789"/>
    </ligand>
</feature>
<feature type="binding site" evidence="9">
    <location>
        <position position="123"/>
    </location>
    <ligand>
        <name>S-adenosyl-L-methionine</name>
        <dbReference type="ChEBI" id="CHEBI:59789"/>
    </ligand>
</feature>
<evidence type="ECO:0000256" key="6">
    <source>
        <dbReference type="ARBA" id="ARBA00022603"/>
    </source>
</evidence>
<dbReference type="GO" id="GO:0008119">
    <property type="term" value="F:thiopurine S-methyltransferase activity"/>
    <property type="evidence" value="ECO:0007669"/>
    <property type="project" value="UniProtKB-UniRule"/>
</dbReference>
<comment type="catalytic activity">
    <reaction evidence="1 9">
        <text>S-adenosyl-L-methionine + a thiopurine = S-adenosyl-L-homocysteine + a thiopurine S-methylether.</text>
        <dbReference type="EC" id="2.1.1.67"/>
    </reaction>
</comment>
<comment type="subcellular location">
    <subcellularLocation>
        <location evidence="2 9">Cytoplasm</location>
    </subcellularLocation>
</comment>
<evidence type="ECO:0000256" key="9">
    <source>
        <dbReference type="HAMAP-Rule" id="MF_00812"/>
    </source>
</evidence>
<dbReference type="NCBIfam" id="TIGR03840">
    <property type="entry name" value="TMPT_Se_Te"/>
    <property type="match status" value="1"/>
</dbReference>
<dbReference type="Proteomes" id="UP000294796">
    <property type="component" value="Unassembled WGS sequence"/>
</dbReference>
<dbReference type="FunFam" id="3.40.50.150:FF:000101">
    <property type="entry name" value="Thiopurine S-methyltransferase"/>
    <property type="match status" value="1"/>
</dbReference>
<dbReference type="PANTHER" id="PTHR10259:SF11">
    <property type="entry name" value="THIOPURINE S-METHYLTRANSFERASE"/>
    <property type="match status" value="1"/>
</dbReference>
<evidence type="ECO:0000256" key="8">
    <source>
        <dbReference type="ARBA" id="ARBA00022691"/>
    </source>
</evidence>
<dbReference type="PIRSF" id="PIRSF023956">
    <property type="entry name" value="Thiopurine_S-methyltransferase"/>
    <property type="match status" value="1"/>
</dbReference>
<dbReference type="NCBIfam" id="NF009732">
    <property type="entry name" value="PRK13255.1"/>
    <property type="match status" value="1"/>
</dbReference>
<organism evidence="10 11">
    <name type="scientific">Luteimonas aestuarii</name>
    <dbReference type="NCBI Taxonomy" id="453837"/>
    <lineage>
        <taxon>Bacteria</taxon>
        <taxon>Pseudomonadati</taxon>
        <taxon>Pseudomonadota</taxon>
        <taxon>Gammaproteobacteria</taxon>
        <taxon>Lysobacterales</taxon>
        <taxon>Lysobacteraceae</taxon>
        <taxon>Luteimonas</taxon>
    </lineage>
</organism>